<keyword evidence="1 2" id="KW-0963">Cytoplasm</keyword>
<name>A0A1Q2L0H8_9BACL</name>
<dbReference type="GO" id="GO:0016853">
    <property type="term" value="F:isomerase activity"/>
    <property type="evidence" value="ECO:0007669"/>
    <property type="project" value="UniProtKB-KW"/>
</dbReference>
<dbReference type="PANTHER" id="PTHR13887">
    <property type="entry name" value="GLUTATHIONE S-TRANSFERASE KAPPA"/>
    <property type="match status" value="1"/>
</dbReference>
<dbReference type="SUPFAM" id="SSF52833">
    <property type="entry name" value="Thioredoxin-like"/>
    <property type="match status" value="1"/>
</dbReference>
<evidence type="ECO:0000313" key="3">
    <source>
        <dbReference type="EMBL" id="AQQ53906.1"/>
    </source>
</evidence>
<sequence length="265" mass="30393">MNYQDPSFDVVPAPDPKKRLELYVFVSPLCEKSWKLQSVIRKLQIEYGTYFTVRTVLATKLTALNTVGFEKTEQKNSSTHPVLASVAIKAAELQGRRAGSRFFHSLQEHLFLKTKDVASYSILLDIAEEATLDLDEFQQDFHSAQAAKAFQCDMQITREMEVDVVPSIVFFNENIEDEGVKVAGLYTYDIYEAVLKEMLGKVEPKRQDPPPMDELFKKYQTLATREIASIYNIPEQLAERELKKHLLQQKLTCIDHPEGTLWKVK</sequence>
<dbReference type="Pfam" id="PF13743">
    <property type="entry name" value="Thioredoxin_5"/>
    <property type="match status" value="1"/>
</dbReference>
<dbReference type="InterPro" id="IPR036249">
    <property type="entry name" value="Thioredoxin-like_sf"/>
</dbReference>
<organism evidence="3 4">
    <name type="scientific">Planococcus lenghuensis</name>
    <dbReference type="NCBI Taxonomy" id="2213202"/>
    <lineage>
        <taxon>Bacteria</taxon>
        <taxon>Bacillati</taxon>
        <taxon>Bacillota</taxon>
        <taxon>Bacilli</taxon>
        <taxon>Bacillales</taxon>
        <taxon>Caryophanaceae</taxon>
        <taxon>Planococcus</taxon>
    </lineage>
</organism>
<dbReference type="HAMAP" id="MF_02245">
    <property type="entry name" value="Adapter_SpxH"/>
    <property type="match status" value="1"/>
</dbReference>
<keyword evidence="3" id="KW-0413">Isomerase</keyword>
<dbReference type="RefSeq" id="WP_077589804.1">
    <property type="nucleotide sequence ID" value="NZ_CP019640.1"/>
</dbReference>
<comment type="subcellular location">
    <subcellularLocation>
        <location evidence="2">Cytoplasm</location>
    </subcellularLocation>
</comment>
<gene>
    <name evidence="2" type="primary">spxH</name>
    <name evidence="3" type="ORF">B0X71_12930</name>
</gene>
<dbReference type="KEGG" id="pmar:B0X71_12930"/>
<dbReference type="InterPro" id="IPR046404">
    <property type="entry name" value="Adapter_SpxH"/>
</dbReference>
<dbReference type="Proteomes" id="UP000188184">
    <property type="component" value="Chromosome"/>
</dbReference>
<dbReference type="PANTHER" id="PTHR13887:SF47">
    <property type="entry name" value="CLPXP ADAPTER PROTEIN SPXH"/>
    <property type="match status" value="1"/>
</dbReference>
<dbReference type="Gene3D" id="3.40.30.10">
    <property type="entry name" value="Glutaredoxin"/>
    <property type="match status" value="1"/>
</dbReference>
<comment type="similarity">
    <text evidence="2">Belongs to the SpxH family.</text>
</comment>
<protein>
    <recommendedName>
        <fullName evidence="2">ClpXP adapter protein SpxH</fullName>
    </recommendedName>
</protein>
<accession>A0A1Q2L0H8</accession>
<comment type="subunit">
    <text evidence="2">Interacts with Spx.</text>
</comment>
<proteinExistence type="inferred from homology"/>
<evidence type="ECO:0000313" key="4">
    <source>
        <dbReference type="Proteomes" id="UP000188184"/>
    </source>
</evidence>
<evidence type="ECO:0000256" key="2">
    <source>
        <dbReference type="HAMAP-Rule" id="MF_02245"/>
    </source>
</evidence>
<comment type="function">
    <text evidence="2">Adapter protein required for efficient degradation of Spx by ClpXP under non-stress conditions. Interaction with Spx stabilizes Spx and exposes the C-terminus of Spx for recognition and proteolysis by ClpXP.</text>
</comment>
<dbReference type="OrthoDB" id="9813770at2"/>
<dbReference type="CDD" id="cd03025">
    <property type="entry name" value="DsbA_FrnE_like"/>
    <property type="match status" value="1"/>
</dbReference>
<reference evidence="3 4" key="1">
    <citation type="submission" date="2017-02" db="EMBL/GenBank/DDBJ databases">
        <title>The complete genomic sequence of a novel cold adapted crude oil-degrading bacterium Planococcus qaidamina Y42.</title>
        <authorList>
            <person name="Yang R."/>
        </authorList>
    </citation>
    <scope>NUCLEOTIDE SEQUENCE [LARGE SCALE GENOMIC DNA]</scope>
    <source>
        <strain evidence="3 4">Y42</strain>
    </source>
</reference>
<dbReference type="AlphaFoldDB" id="A0A1Q2L0H8"/>
<dbReference type="GO" id="GO:0005737">
    <property type="term" value="C:cytoplasm"/>
    <property type="evidence" value="ECO:0007669"/>
    <property type="project" value="UniProtKB-SubCell"/>
</dbReference>
<dbReference type="EMBL" id="CP019640">
    <property type="protein sequence ID" value="AQQ53906.1"/>
    <property type="molecule type" value="Genomic_DNA"/>
</dbReference>
<keyword evidence="4" id="KW-1185">Reference proteome</keyword>
<evidence type="ECO:0000256" key="1">
    <source>
        <dbReference type="ARBA" id="ARBA00022490"/>
    </source>
</evidence>